<dbReference type="Proteomes" id="UP000799437">
    <property type="component" value="Unassembled WGS sequence"/>
</dbReference>
<dbReference type="GO" id="GO:0008270">
    <property type="term" value="F:zinc ion binding"/>
    <property type="evidence" value="ECO:0007669"/>
    <property type="project" value="InterPro"/>
</dbReference>
<protein>
    <recommendedName>
        <fullName evidence="3">Zn(2)-C6 fungal-type domain-containing protein</fullName>
    </recommendedName>
</protein>
<dbReference type="InterPro" id="IPR001138">
    <property type="entry name" value="Zn2Cys6_DnaBD"/>
</dbReference>
<reference evidence="4" key="1">
    <citation type="journal article" date="2020" name="Stud. Mycol.">
        <title>101 Dothideomycetes genomes: a test case for predicting lifestyles and emergence of pathogens.</title>
        <authorList>
            <person name="Haridas S."/>
            <person name="Albert R."/>
            <person name="Binder M."/>
            <person name="Bloem J."/>
            <person name="Labutti K."/>
            <person name="Salamov A."/>
            <person name="Andreopoulos B."/>
            <person name="Baker S."/>
            <person name="Barry K."/>
            <person name="Bills G."/>
            <person name="Bluhm B."/>
            <person name="Cannon C."/>
            <person name="Castanera R."/>
            <person name="Culley D."/>
            <person name="Daum C."/>
            <person name="Ezra D."/>
            <person name="Gonzalez J."/>
            <person name="Henrissat B."/>
            <person name="Kuo A."/>
            <person name="Liang C."/>
            <person name="Lipzen A."/>
            <person name="Lutzoni F."/>
            <person name="Magnuson J."/>
            <person name="Mondo S."/>
            <person name="Nolan M."/>
            <person name="Ohm R."/>
            <person name="Pangilinan J."/>
            <person name="Park H.-J."/>
            <person name="Ramirez L."/>
            <person name="Alfaro M."/>
            <person name="Sun H."/>
            <person name="Tritt A."/>
            <person name="Yoshinaga Y."/>
            <person name="Zwiers L.-H."/>
            <person name="Turgeon B."/>
            <person name="Goodwin S."/>
            <person name="Spatafora J."/>
            <person name="Crous P."/>
            <person name="Grigoriev I."/>
        </authorList>
    </citation>
    <scope>NUCLEOTIDE SEQUENCE</scope>
    <source>
        <strain evidence="4">CBS 121739</strain>
    </source>
</reference>
<evidence type="ECO:0000259" key="3">
    <source>
        <dbReference type="PROSITE" id="PS50048"/>
    </source>
</evidence>
<evidence type="ECO:0000313" key="4">
    <source>
        <dbReference type="EMBL" id="KAF2757567.1"/>
    </source>
</evidence>
<dbReference type="GeneID" id="54482412"/>
<dbReference type="PANTHER" id="PTHR35392">
    <property type="entry name" value="ZN(II)2CYS6 TRANSCRIPTION FACTOR (EUROFUNG)-RELATED-RELATED"/>
    <property type="match status" value="1"/>
</dbReference>
<evidence type="ECO:0000256" key="2">
    <source>
        <dbReference type="SAM" id="MobiDB-lite"/>
    </source>
</evidence>
<gene>
    <name evidence="4" type="ORF">EJ05DRAFT_394493</name>
</gene>
<proteinExistence type="predicted"/>
<feature type="compositionally biased region" description="Basic and acidic residues" evidence="2">
    <location>
        <begin position="1"/>
        <end position="12"/>
    </location>
</feature>
<dbReference type="EMBL" id="ML996573">
    <property type="protein sequence ID" value="KAF2757567.1"/>
    <property type="molecule type" value="Genomic_DNA"/>
</dbReference>
<dbReference type="GO" id="GO:0000981">
    <property type="term" value="F:DNA-binding transcription factor activity, RNA polymerase II-specific"/>
    <property type="evidence" value="ECO:0007669"/>
    <property type="project" value="InterPro"/>
</dbReference>
<accession>A0A6A6W7L3</accession>
<keyword evidence="5" id="KW-1185">Reference proteome</keyword>
<sequence>MHETALPTDRHLSTSQLKQRSNPSKVIKVRAAFDNASRQETALVRKLGSCLRCRGRKERCKPDILNPNGECINCALTSLSVHQIPCIRTRIPQVSLYHTVTTENDTWTIRPEIFGTEPTELSSALHTGVKILELTQDYGKPLVVRVTEFIPVDGDQTSYIWSIDGAELELPMPCYAITNIPETKAAMETYMVQNLERYIDSFIDRNDSVVWATFQIAIHRARYRNSILLQKMLRLWIASRMVEKAWHICGRETLGLSHADTAGTPYEGKIPIPPVMDSQFDQIMVRFILNPLRAQVLKILDSRITPGKRSEWFETYLVVSLLLNSITLSTAHDHKFAKLHRHVAAGRGSRFEDYNLIESYFHGAQVLIAHFRVIINGHRPLQSGSPDQIMISHEDLDDKEVRYITMIHSQLDTAISTANFLRKHNRYENIMYWTPNLFSTSWDPSPIYIKELEEGEADLIGSY</sequence>
<name>A0A6A6W7L3_9PEZI</name>
<evidence type="ECO:0000256" key="1">
    <source>
        <dbReference type="ARBA" id="ARBA00023242"/>
    </source>
</evidence>
<dbReference type="OrthoDB" id="3474066at2759"/>
<dbReference type="InterPro" id="IPR052973">
    <property type="entry name" value="Fungal_sec-metab_reg_TF"/>
</dbReference>
<dbReference type="PROSITE" id="PS50048">
    <property type="entry name" value="ZN2_CY6_FUNGAL_2"/>
    <property type="match status" value="1"/>
</dbReference>
<dbReference type="RefSeq" id="XP_033600018.1">
    <property type="nucleotide sequence ID" value="XM_033741358.1"/>
</dbReference>
<dbReference type="AlphaFoldDB" id="A0A6A6W7L3"/>
<dbReference type="PANTHER" id="PTHR35392:SF3">
    <property type="entry name" value="ZN(2)-C6 FUNGAL-TYPE DOMAIN-CONTAINING PROTEIN"/>
    <property type="match status" value="1"/>
</dbReference>
<organism evidence="4 5">
    <name type="scientific">Pseudovirgaria hyperparasitica</name>
    <dbReference type="NCBI Taxonomy" id="470096"/>
    <lineage>
        <taxon>Eukaryota</taxon>
        <taxon>Fungi</taxon>
        <taxon>Dikarya</taxon>
        <taxon>Ascomycota</taxon>
        <taxon>Pezizomycotina</taxon>
        <taxon>Dothideomycetes</taxon>
        <taxon>Dothideomycetes incertae sedis</taxon>
        <taxon>Acrospermales</taxon>
        <taxon>Acrospermaceae</taxon>
        <taxon>Pseudovirgaria</taxon>
    </lineage>
</organism>
<feature type="region of interest" description="Disordered" evidence="2">
    <location>
        <begin position="1"/>
        <end position="22"/>
    </location>
</feature>
<feature type="domain" description="Zn(2)-C6 fungal-type" evidence="3">
    <location>
        <begin position="49"/>
        <end position="88"/>
    </location>
</feature>
<evidence type="ECO:0000313" key="5">
    <source>
        <dbReference type="Proteomes" id="UP000799437"/>
    </source>
</evidence>
<feature type="compositionally biased region" description="Polar residues" evidence="2">
    <location>
        <begin position="13"/>
        <end position="22"/>
    </location>
</feature>
<keyword evidence="1" id="KW-0539">Nucleus</keyword>